<dbReference type="RefSeq" id="WP_147042541.1">
    <property type="nucleotide sequence ID" value="NZ_BAABIR010000005.1"/>
</dbReference>
<feature type="region of interest" description="Disordered" evidence="1">
    <location>
        <begin position="1"/>
        <end position="21"/>
    </location>
</feature>
<dbReference type="OrthoDB" id="9801934at2"/>
<dbReference type="Proteomes" id="UP000321249">
    <property type="component" value="Unassembled WGS sequence"/>
</dbReference>
<sequence length="73" mass="8462">MSQAEFRDSDGSHRSHHSQQREIDHILADLRALRSTIINAWRDSSVILVKEERTLLRDEIRATCEMLTTLTSN</sequence>
<evidence type="ECO:0000313" key="3">
    <source>
        <dbReference type="Proteomes" id="UP000321249"/>
    </source>
</evidence>
<protein>
    <submittedName>
        <fullName evidence="2">Uncharacterized protein</fullName>
    </submittedName>
</protein>
<evidence type="ECO:0000256" key="1">
    <source>
        <dbReference type="SAM" id="MobiDB-lite"/>
    </source>
</evidence>
<accession>A0A5C6TSE0</accession>
<name>A0A5C6TSE0_9SPHN</name>
<dbReference type="EMBL" id="VOQQ01000001">
    <property type="protein sequence ID" value="TXC63129.1"/>
    <property type="molecule type" value="Genomic_DNA"/>
</dbReference>
<keyword evidence="3" id="KW-1185">Reference proteome</keyword>
<dbReference type="AlphaFoldDB" id="A0A5C6TSE0"/>
<gene>
    <name evidence="2" type="ORF">FRZ32_05335</name>
</gene>
<evidence type="ECO:0000313" key="2">
    <source>
        <dbReference type="EMBL" id="TXC63129.1"/>
    </source>
</evidence>
<organism evidence="2 3">
    <name type="scientific">Allosphingosinicella ginsenosidimutans</name>
    <dbReference type="NCBI Taxonomy" id="1176539"/>
    <lineage>
        <taxon>Bacteria</taxon>
        <taxon>Pseudomonadati</taxon>
        <taxon>Pseudomonadota</taxon>
        <taxon>Alphaproteobacteria</taxon>
        <taxon>Sphingomonadales</taxon>
        <taxon>Sphingomonadaceae</taxon>
        <taxon>Allosphingosinicella</taxon>
    </lineage>
</organism>
<comment type="caution">
    <text evidence="2">The sequence shown here is derived from an EMBL/GenBank/DDBJ whole genome shotgun (WGS) entry which is preliminary data.</text>
</comment>
<proteinExistence type="predicted"/>
<reference evidence="2 3" key="1">
    <citation type="journal article" date="2015" name="J. Microbiol.">
        <title>Sphingosinicella ginsenosidimutans sp. nov., with ginsenoside converting activity.</title>
        <authorList>
            <person name="Kim J.K."/>
            <person name="Kang M.S."/>
            <person name="Park S.C."/>
            <person name="Kim K.M."/>
            <person name="Choi K."/>
            <person name="Yoon M.H."/>
            <person name="Im W.T."/>
        </authorList>
    </citation>
    <scope>NUCLEOTIDE SEQUENCE [LARGE SCALE GENOMIC DNA]</scope>
    <source>
        <strain evidence="2 3">BS-11</strain>
    </source>
</reference>